<dbReference type="InterPro" id="IPR053715">
    <property type="entry name" value="GH4_Enzyme_sf"/>
</dbReference>
<gene>
    <name evidence="1" type="ORF">S06H3_31486</name>
</gene>
<dbReference type="AlphaFoldDB" id="X1N5C8"/>
<sequence length="54" mass="6240">MSLEKEKTEPSTPQRVKMAYIGGGSHRWARVFINDLAQCRDISGEVFLYDTDYE</sequence>
<organism evidence="1">
    <name type="scientific">marine sediment metagenome</name>
    <dbReference type="NCBI Taxonomy" id="412755"/>
    <lineage>
        <taxon>unclassified sequences</taxon>
        <taxon>metagenomes</taxon>
        <taxon>ecological metagenomes</taxon>
    </lineage>
</organism>
<proteinExistence type="predicted"/>
<name>X1N5C8_9ZZZZ</name>
<accession>X1N5C8</accession>
<protein>
    <submittedName>
        <fullName evidence="1">Uncharacterized protein</fullName>
    </submittedName>
</protein>
<dbReference type="EMBL" id="BARV01018650">
    <property type="protein sequence ID" value="GAI22030.1"/>
    <property type="molecule type" value="Genomic_DNA"/>
</dbReference>
<reference evidence="1" key="1">
    <citation type="journal article" date="2014" name="Front. Microbiol.">
        <title>High frequency of phylogenetically diverse reductive dehalogenase-homologous genes in deep subseafloor sedimentary metagenomes.</title>
        <authorList>
            <person name="Kawai M."/>
            <person name="Futagami T."/>
            <person name="Toyoda A."/>
            <person name="Takaki Y."/>
            <person name="Nishi S."/>
            <person name="Hori S."/>
            <person name="Arai W."/>
            <person name="Tsubouchi T."/>
            <person name="Morono Y."/>
            <person name="Uchiyama I."/>
            <person name="Ito T."/>
            <person name="Fujiyama A."/>
            <person name="Inagaki F."/>
            <person name="Takami H."/>
        </authorList>
    </citation>
    <scope>NUCLEOTIDE SEQUENCE</scope>
    <source>
        <strain evidence="1">Expedition CK06-06</strain>
    </source>
</reference>
<comment type="caution">
    <text evidence="1">The sequence shown here is derived from an EMBL/GenBank/DDBJ whole genome shotgun (WGS) entry which is preliminary data.</text>
</comment>
<evidence type="ECO:0000313" key="1">
    <source>
        <dbReference type="EMBL" id="GAI22030.1"/>
    </source>
</evidence>
<dbReference type="Gene3D" id="3.90.1820.10">
    <property type="entry name" value="AglA-like glucosidase"/>
    <property type="match status" value="1"/>
</dbReference>
<feature type="non-terminal residue" evidence="1">
    <location>
        <position position="54"/>
    </location>
</feature>